<name>A0A0H5C019_CYBJN</name>
<proteinExistence type="predicted"/>
<reference evidence="2 4" key="3">
    <citation type="journal article" date="2016" name="Proc. Natl. Acad. Sci. U.S.A.">
        <title>Comparative genomics of biotechnologically important yeasts.</title>
        <authorList>
            <person name="Riley R."/>
            <person name="Haridas S."/>
            <person name="Wolfe K.H."/>
            <person name="Lopes M.R."/>
            <person name="Hittinger C.T."/>
            <person name="Goeker M."/>
            <person name="Salamov A.A."/>
            <person name="Wisecaver J.H."/>
            <person name="Long T.M."/>
            <person name="Calvey C.H."/>
            <person name="Aerts A.L."/>
            <person name="Barry K.W."/>
            <person name="Choi C."/>
            <person name="Clum A."/>
            <person name="Coughlan A.Y."/>
            <person name="Deshpande S."/>
            <person name="Douglass A.P."/>
            <person name="Hanson S.J."/>
            <person name="Klenk H.-P."/>
            <person name="LaButti K.M."/>
            <person name="Lapidus A."/>
            <person name="Lindquist E.A."/>
            <person name="Lipzen A.M."/>
            <person name="Meier-Kolthoff J.P."/>
            <person name="Ohm R.A."/>
            <person name="Otillar R.P."/>
            <person name="Pangilinan J.L."/>
            <person name="Peng Y."/>
            <person name="Rokas A."/>
            <person name="Rosa C.A."/>
            <person name="Scheuner C."/>
            <person name="Sibirny A.A."/>
            <person name="Slot J.C."/>
            <person name="Stielow J.B."/>
            <person name="Sun H."/>
            <person name="Kurtzman C.P."/>
            <person name="Blackwell M."/>
            <person name="Grigoriev I.V."/>
            <person name="Jeffries T.W."/>
        </authorList>
    </citation>
    <scope>NUCLEOTIDE SEQUENCE [LARGE SCALE GENOMIC DNA]</scope>
    <source>
        <strain evidence="4">ATCC 18201 / CBS 1600 / BCRC 20928 / JCM 3617 / NBRC 0987 / NRRL Y-1542</strain>
        <strain evidence="2">NRRL Y-1542</strain>
    </source>
</reference>
<sequence>MPEFRFRTAQRPDIHPLELVVQSVVGDSLEVLSTHLQTVHESQVVLIARIKAIDEKVKRWQSQAEIDTDVKAMEERLSLVKKRLMVLLDRLDVIEARVKRQMVT</sequence>
<dbReference type="OrthoDB" id="3980145at2759"/>
<reference evidence="3" key="2">
    <citation type="journal article" date="2015" name="J. Biotechnol.">
        <title>The structure of the Cyberlindnera jadinii genome and its relation to Candida utilis analyzed by the occurrence of single nucleotide polymorphisms.</title>
        <authorList>
            <person name="Rupp O."/>
            <person name="Brinkrolf K."/>
            <person name="Buerth C."/>
            <person name="Kunigo M."/>
            <person name="Schneider J."/>
            <person name="Jaenicke S."/>
            <person name="Goesmann A."/>
            <person name="Puehler A."/>
            <person name="Jaeger K.-E."/>
            <person name="Ernst J.F."/>
        </authorList>
    </citation>
    <scope>NUCLEOTIDE SEQUENCE [LARGE SCALE GENOMIC DNA]</scope>
    <source>
        <strain evidence="3">ATCC 18201 / CBS 1600 / BCRC 20928 / JCM 3617 / NBRC 0987 / NRRL Y-1542</strain>
    </source>
</reference>
<evidence type="ECO:0000313" key="1">
    <source>
        <dbReference type="EMBL" id="CEP20767.1"/>
    </source>
</evidence>
<protein>
    <submittedName>
        <fullName evidence="1">Uncharacterized protein</fullName>
    </submittedName>
</protein>
<evidence type="ECO:0000313" key="4">
    <source>
        <dbReference type="Proteomes" id="UP000094389"/>
    </source>
</evidence>
<gene>
    <name evidence="1" type="ORF">BN1211_0714</name>
    <name evidence="2" type="ORF">CYBJADRAFT_6940</name>
</gene>
<dbReference type="Proteomes" id="UP000038830">
    <property type="component" value="Unassembled WGS sequence"/>
</dbReference>
<keyword evidence="4" id="KW-1185">Reference proteome</keyword>
<dbReference type="EMBL" id="KV453925">
    <property type="protein sequence ID" value="ODV76080.1"/>
    <property type="molecule type" value="Genomic_DNA"/>
</dbReference>
<dbReference type="EMBL" id="CDQK01000001">
    <property type="protein sequence ID" value="CEP20767.1"/>
    <property type="molecule type" value="Genomic_DNA"/>
</dbReference>
<accession>A0A1E4S994</accession>
<evidence type="ECO:0000313" key="2">
    <source>
        <dbReference type="EMBL" id="ODV76080.1"/>
    </source>
</evidence>
<evidence type="ECO:0000313" key="3">
    <source>
        <dbReference type="Proteomes" id="UP000038830"/>
    </source>
</evidence>
<dbReference type="Proteomes" id="UP000094389">
    <property type="component" value="Unassembled WGS sequence"/>
</dbReference>
<organism evidence="1 3">
    <name type="scientific">Cyberlindnera jadinii (strain ATCC 18201 / CBS 1600 / BCRC 20928 / JCM 3617 / NBRC 0987 / NRRL Y-1542)</name>
    <name type="common">Torula yeast</name>
    <name type="synonym">Candida utilis</name>
    <dbReference type="NCBI Taxonomy" id="983966"/>
    <lineage>
        <taxon>Eukaryota</taxon>
        <taxon>Fungi</taxon>
        <taxon>Dikarya</taxon>
        <taxon>Ascomycota</taxon>
        <taxon>Saccharomycotina</taxon>
        <taxon>Saccharomycetes</taxon>
        <taxon>Phaffomycetales</taxon>
        <taxon>Phaffomycetaceae</taxon>
        <taxon>Cyberlindnera</taxon>
    </lineage>
</organism>
<dbReference type="AlphaFoldDB" id="A0A0H5C019"/>
<accession>A0A0H5C019</accession>
<reference evidence="1" key="1">
    <citation type="submission" date="2014-12" db="EMBL/GenBank/DDBJ databases">
        <authorList>
            <person name="Jaenicke S."/>
        </authorList>
    </citation>
    <scope>NUCLEOTIDE SEQUENCE [LARGE SCALE GENOMIC DNA]</scope>
    <source>
        <strain evidence="1">CBS1600</strain>
    </source>
</reference>